<dbReference type="PANTHER" id="PTHR13767">
    <property type="entry name" value="TRNA-PSEUDOURIDINE SYNTHASE"/>
    <property type="match status" value="1"/>
</dbReference>
<gene>
    <name evidence="5 8" type="primary">truB</name>
    <name evidence="8" type="ORF">KTA_09200</name>
</gene>
<dbReference type="PANTHER" id="PTHR13767:SF2">
    <property type="entry name" value="PSEUDOURIDYLATE SYNTHASE TRUB1"/>
    <property type="match status" value="1"/>
</dbReference>
<dbReference type="AlphaFoldDB" id="A0A455T053"/>
<keyword evidence="4 5" id="KW-0413">Isomerase</keyword>
<dbReference type="Pfam" id="PF01509">
    <property type="entry name" value="TruB_N"/>
    <property type="match status" value="1"/>
</dbReference>
<dbReference type="InterPro" id="IPR014780">
    <property type="entry name" value="tRNA_psdUridine_synth_TruB"/>
</dbReference>
<protein>
    <recommendedName>
        <fullName evidence="5">tRNA pseudouridine synthase B</fullName>
        <ecNumber evidence="5">5.4.99.25</ecNumber>
    </recommendedName>
    <alternativeName>
        <fullName evidence="5">tRNA pseudouridine(55) synthase</fullName>
        <shortName evidence="5">Psi55 synthase</shortName>
    </alternativeName>
    <alternativeName>
        <fullName evidence="5">tRNA pseudouridylate synthase</fullName>
    </alternativeName>
    <alternativeName>
        <fullName evidence="5">tRNA-uridine isomerase</fullName>
    </alternativeName>
</protein>
<sequence>MDGILNINKPVGLTSHDVVARVRRLLHQQRVGHAGTLDPLASGVLPICLGLATRVADYLSESGKAYRAEIVLGVETDTYDREGQIVSTLPVPDLTREQIEQVLRSFLGPQLQVPPPYSAVKLQGEPAYRRARAGESLKLAARPVVIERLTLLAWEKPRLQLEVECSKGTYIRSLAHDLGQRLGCGAHLGALLRTRSGPLTLEESITLEQLAEALAHGGLERYLLPLDIALQQYPAIIIDARTLQRVLHGNSFRAPGPDPVSAATALATGNTESSSQQREQLPLARICDEQGRTWALAVWKPAQRLWQPTRVFRPEGRS</sequence>
<evidence type="ECO:0000256" key="2">
    <source>
        <dbReference type="ARBA" id="ARBA00005642"/>
    </source>
</evidence>
<dbReference type="GO" id="GO:0031119">
    <property type="term" value="P:tRNA pseudouridine synthesis"/>
    <property type="evidence" value="ECO:0007669"/>
    <property type="project" value="UniProtKB-UniRule"/>
</dbReference>
<feature type="active site" description="Nucleophile" evidence="5">
    <location>
        <position position="38"/>
    </location>
</feature>
<evidence type="ECO:0000313" key="8">
    <source>
        <dbReference type="EMBL" id="BBH92721.1"/>
    </source>
</evidence>
<dbReference type="GO" id="GO:0003723">
    <property type="term" value="F:RNA binding"/>
    <property type="evidence" value="ECO:0007669"/>
    <property type="project" value="InterPro"/>
</dbReference>
<comment type="similarity">
    <text evidence="2 5">Belongs to the pseudouridine synthase TruB family. Type 1 subfamily.</text>
</comment>
<dbReference type="GO" id="GO:0160148">
    <property type="term" value="F:tRNA pseudouridine(55) synthase activity"/>
    <property type="evidence" value="ECO:0007669"/>
    <property type="project" value="UniProtKB-EC"/>
</dbReference>
<dbReference type="EC" id="5.4.99.25" evidence="5"/>
<reference evidence="8" key="1">
    <citation type="submission" date="2018-12" db="EMBL/GenBank/DDBJ databases">
        <title>Novel natural products biosynthetic potential of the class Ktedonobacteria.</title>
        <authorList>
            <person name="Zheng Y."/>
            <person name="Saitou A."/>
            <person name="Wang C.M."/>
            <person name="Toyoda A."/>
            <person name="Minakuchi Y."/>
            <person name="Sekiguchi Y."/>
            <person name="Ueda K."/>
            <person name="Takano H."/>
            <person name="Sakai Y."/>
            <person name="Yokota A."/>
            <person name="Yabe S."/>
        </authorList>
    </citation>
    <scope>NUCLEOTIDE SEQUENCE</scope>
    <source>
        <strain evidence="8">A3-2</strain>
    </source>
</reference>
<comment type="catalytic activity">
    <reaction evidence="1 5">
        <text>uridine(55) in tRNA = pseudouridine(55) in tRNA</text>
        <dbReference type="Rhea" id="RHEA:42532"/>
        <dbReference type="Rhea" id="RHEA-COMP:10101"/>
        <dbReference type="Rhea" id="RHEA-COMP:10102"/>
        <dbReference type="ChEBI" id="CHEBI:65314"/>
        <dbReference type="ChEBI" id="CHEBI:65315"/>
        <dbReference type="EC" id="5.4.99.25"/>
    </reaction>
</comment>
<evidence type="ECO:0000259" key="6">
    <source>
        <dbReference type="Pfam" id="PF01509"/>
    </source>
</evidence>
<evidence type="ECO:0000256" key="4">
    <source>
        <dbReference type="ARBA" id="ARBA00023235"/>
    </source>
</evidence>
<organism evidence="8">
    <name type="scientific">Thermogemmatispora argillosa</name>
    <dbReference type="NCBI Taxonomy" id="2045280"/>
    <lineage>
        <taxon>Bacteria</taxon>
        <taxon>Bacillati</taxon>
        <taxon>Chloroflexota</taxon>
        <taxon>Ktedonobacteria</taxon>
        <taxon>Thermogemmatisporales</taxon>
        <taxon>Thermogemmatisporaceae</taxon>
        <taxon>Thermogemmatispora</taxon>
    </lineage>
</organism>
<dbReference type="FunFam" id="3.30.2350.10:FF:000011">
    <property type="entry name" value="tRNA pseudouridine synthase B"/>
    <property type="match status" value="1"/>
</dbReference>
<dbReference type="EMBL" id="AP019377">
    <property type="protein sequence ID" value="BBH92721.1"/>
    <property type="molecule type" value="Genomic_DNA"/>
</dbReference>
<keyword evidence="3 5" id="KW-0819">tRNA processing</keyword>
<proteinExistence type="inferred from homology"/>
<name>A0A455T053_9CHLR</name>
<accession>A0A455T053</accession>
<evidence type="ECO:0000256" key="3">
    <source>
        <dbReference type="ARBA" id="ARBA00022694"/>
    </source>
</evidence>
<feature type="domain" description="Pseudouridine synthase II N-terminal" evidence="6">
    <location>
        <begin position="23"/>
        <end position="171"/>
    </location>
</feature>
<evidence type="ECO:0000259" key="7">
    <source>
        <dbReference type="Pfam" id="PF16198"/>
    </source>
</evidence>
<feature type="domain" description="tRNA pseudouridylate synthase B C-terminal" evidence="7">
    <location>
        <begin position="172"/>
        <end position="231"/>
    </location>
</feature>
<dbReference type="InterPro" id="IPR002501">
    <property type="entry name" value="PsdUridine_synth_N"/>
</dbReference>
<dbReference type="SUPFAM" id="SSF55120">
    <property type="entry name" value="Pseudouridine synthase"/>
    <property type="match status" value="1"/>
</dbReference>
<dbReference type="NCBIfam" id="TIGR00431">
    <property type="entry name" value="TruB"/>
    <property type="match status" value="1"/>
</dbReference>
<evidence type="ECO:0000256" key="1">
    <source>
        <dbReference type="ARBA" id="ARBA00000385"/>
    </source>
</evidence>
<dbReference type="CDD" id="cd02573">
    <property type="entry name" value="PseudoU_synth_EcTruB"/>
    <property type="match status" value="1"/>
</dbReference>
<dbReference type="InterPro" id="IPR032819">
    <property type="entry name" value="TruB_C"/>
</dbReference>
<dbReference type="GO" id="GO:1990481">
    <property type="term" value="P:mRNA pseudouridine synthesis"/>
    <property type="evidence" value="ECO:0007669"/>
    <property type="project" value="TreeGrafter"/>
</dbReference>
<dbReference type="HAMAP" id="MF_01080">
    <property type="entry name" value="TruB_bact"/>
    <property type="match status" value="1"/>
</dbReference>
<evidence type="ECO:0000256" key="5">
    <source>
        <dbReference type="HAMAP-Rule" id="MF_01080"/>
    </source>
</evidence>
<dbReference type="InterPro" id="IPR020103">
    <property type="entry name" value="PsdUridine_synth_cat_dom_sf"/>
</dbReference>
<dbReference type="Gene3D" id="3.30.2350.10">
    <property type="entry name" value="Pseudouridine synthase"/>
    <property type="match status" value="1"/>
</dbReference>
<dbReference type="Pfam" id="PF16198">
    <property type="entry name" value="TruB_C_2"/>
    <property type="match status" value="1"/>
</dbReference>
<comment type="function">
    <text evidence="5">Responsible for synthesis of pseudouridine from uracil-55 in the psi GC loop of transfer RNAs.</text>
</comment>